<dbReference type="NCBIfam" id="TIGR01571">
    <property type="entry name" value="A_thal_Cys_rich"/>
    <property type="match status" value="1"/>
</dbReference>
<keyword evidence="1" id="KW-0472">Membrane</keyword>
<organism evidence="2 3">
    <name type="scientific">Hordeum vulgare subsp. vulgare</name>
    <name type="common">Domesticated barley</name>
    <dbReference type="NCBI Taxonomy" id="112509"/>
    <lineage>
        <taxon>Eukaryota</taxon>
        <taxon>Viridiplantae</taxon>
        <taxon>Streptophyta</taxon>
        <taxon>Embryophyta</taxon>
        <taxon>Tracheophyta</taxon>
        <taxon>Spermatophyta</taxon>
        <taxon>Magnoliopsida</taxon>
        <taxon>Liliopsida</taxon>
        <taxon>Poales</taxon>
        <taxon>Poaceae</taxon>
        <taxon>BOP clade</taxon>
        <taxon>Pooideae</taxon>
        <taxon>Triticodae</taxon>
        <taxon>Triticeae</taxon>
        <taxon>Hordeinae</taxon>
        <taxon>Hordeum</taxon>
    </lineage>
</organism>
<dbReference type="Gramene" id="HORVU.MOREX.r2.7HG0617590.1">
    <property type="protein sequence ID" value="HORVU.MOREX.r2.7HG0617590.1"/>
    <property type="gene ID" value="HORVU.MOREX.r2.7HG0617590"/>
</dbReference>
<dbReference type="EnsemblPlants" id="HORVU.MOREX.r3.7HG0744810.1">
    <property type="protein sequence ID" value="HORVU.MOREX.r3.7HG0744810.1"/>
    <property type="gene ID" value="HORVU.MOREX.r3.7HG0744810"/>
</dbReference>
<dbReference type="KEGG" id="hvg:123412754"/>
<reference evidence="2" key="2">
    <citation type="submission" date="2020-10" db="EMBL/GenBank/DDBJ databases">
        <authorList>
            <person name="Scholz U."/>
            <person name="Mascher M."/>
            <person name="Fiebig A."/>
        </authorList>
    </citation>
    <scope>NUCLEOTIDE SEQUENCE [LARGE SCALE GENOMIC DNA]</scope>
    <source>
        <strain evidence="2">cv. Morex</strain>
    </source>
</reference>
<gene>
    <name evidence="2" type="primary">LOC123412754</name>
</gene>
<dbReference type="Gramene" id="HORVU.MOREX.r3.7HG0744810.1">
    <property type="protein sequence ID" value="HORVU.MOREX.r3.7HG0744810.1"/>
    <property type="gene ID" value="HORVU.MOREX.r3.7HG0744810"/>
</dbReference>
<dbReference type="Pfam" id="PF04749">
    <property type="entry name" value="PLAC8"/>
    <property type="match status" value="1"/>
</dbReference>
<reference evidence="2" key="3">
    <citation type="submission" date="2022-01" db="UniProtKB">
        <authorList>
            <consortium name="EnsemblPlants"/>
        </authorList>
    </citation>
    <scope>IDENTIFICATION</scope>
    <source>
        <strain evidence="2">subsp. vulgare</strain>
    </source>
</reference>
<dbReference type="AlphaFoldDB" id="A0A8I7BFM8"/>
<accession>A0A8I7BFM8</accession>
<evidence type="ECO:0000313" key="2">
    <source>
        <dbReference type="EnsemblPlants" id="HORVU.MOREX.r3.7HG0744810.1"/>
    </source>
</evidence>
<reference evidence="3" key="1">
    <citation type="journal article" date="2012" name="Nature">
        <title>A physical, genetic and functional sequence assembly of the barley genome.</title>
        <authorList>
            <consortium name="The International Barley Genome Sequencing Consortium"/>
            <person name="Mayer K.F."/>
            <person name="Waugh R."/>
            <person name="Brown J.W."/>
            <person name="Schulman A."/>
            <person name="Langridge P."/>
            <person name="Platzer M."/>
            <person name="Fincher G.B."/>
            <person name="Muehlbauer G.J."/>
            <person name="Sato K."/>
            <person name="Close T.J."/>
            <person name="Wise R.P."/>
            <person name="Stein N."/>
        </authorList>
    </citation>
    <scope>NUCLEOTIDE SEQUENCE [LARGE SCALE GENOMIC DNA]</scope>
    <source>
        <strain evidence="3">cv. Morex</strain>
    </source>
</reference>
<dbReference type="InterPro" id="IPR006461">
    <property type="entry name" value="PLAC_motif_containing"/>
</dbReference>
<dbReference type="GeneID" id="123412754"/>
<sequence length="166" mass="18443">MDAAELPPPAAPMRALVHAPPPTTPWTTGLYDCTEDRGNCWLTCLCPCITFGLVAEIVDRGAMASGASTALYMLVGLASAWWFTPIYTCFYRTKMRAQYGLQEDPYPDVCVHTFCEWCALCQEYRELHNRGFIMDIGWHANMEMQQRGGGGVATVPPAMHVDGMTR</sequence>
<keyword evidence="1" id="KW-0812">Transmembrane</keyword>
<proteinExistence type="predicted"/>
<keyword evidence="3" id="KW-1185">Reference proteome</keyword>
<protein>
    <submittedName>
        <fullName evidence="2">Uncharacterized protein</fullName>
    </submittedName>
</protein>
<name>A0A8I7BFM8_HORVV</name>
<dbReference type="Proteomes" id="UP000011116">
    <property type="component" value="Chromosome 7H"/>
</dbReference>
<feature type="transmembrane region" description="Helical" evidence="1">
    <location>
        <begin position="70"/>
        <end position="90"/>
    </location>
</feature>
<evidence type="ECO:0000313" key="3">
    <source>
        <dbReference type="Proteomes" id="UP000011116"/>
    </source>
</evidence>
<dbReference type="OrthoDB" id="1045822at2759"/>
<evidence type="ECO:0000256" key="1">
    <source>
        <dbReference type="SAM" id="Phobius"/>
    </source>
</evidence>
<dbReference type="PANTHER" id="PTHR15907">
    <property type="entry name" value="DUF614 FAMILY PROTEIN-RELATED"/>
    <property type="match status" value="1"/>
</dbReference>
<keyword evidence="1" id="KW-1133">Transmembrane helix</keyword>
<dbReference type="RefSeq" id="XP_044961625.1">
    <property type="nucleotide sequence ID" value="XM_045105690.1"/>
</dbReference>